<evidence type="ECO:0000313" key="3">
    <source>
        <dbReference type="Proteomes" id="UP001205105"/>
    </source>
</evidence>
<feature type="region of interest" description="Disordered" evidence="1">
    <location>
        <begin position="1"/>
        <end position="32"/>
    </location>
</feature>
<protein>
    <submittedName>
        <fullName evidence="2">Uncharacterized protein</fullName>
    </submittedName>
</protein>
<accession>A0AAD5GWN5</accession>
<comment type="caution">
    <text evidence="2">The sequence shown here is derived from an EMBL/GenBank/DDBJ whole genome shotgun (WGS) entry which is preliminary data.</text>
</comment>
<proteinExistence type="predicted"/>
<sequence length="32" mass="3272">MWPTLALPSLGGTPLETDCIESGLGGRRSKAG</sequence>
<feature type="non-terminal residue" evidence="2">
    <location>
        <position position="1"/>
    </location>
</feature>
<name>A0AAD5GWN5_9CHLO</name>
<reference evidence="2" key="1">
    <citation type="submission" date="2020-11" db="EMBL/GenBank/DDBJ databases">
        <title>Chlorella ohadii genome sequencing and assembly.</title>
        <authorList>
            <person name="Murik O."/>
            <person name="Treves H."/>
            <person name="Kedem I."/>
            <person name="Shotland Y."/>
            <person name="Kaplan A."/>
        </authorList>
    </citation>
    <scope>NUCLEOTIDE SEQUENCE</scope>
    <source>
        <strain evidence="2">1</strain>
    </source>
</reference>
<dbReference type="Proteomes" id="UP001205105">
    <property type="component" value="Unassembled WGS sequence"/>
</dbReference>
<keyword evidence="3" id="KW-1185">Reference proteome</keyword>
<evidence type="ECO:0000256" key="1">
    <source>
        <dbReference type="SAM" id="MobiDB-lite"/>
    </source>
</evidence>
<organism evidence="2 3">
    <name type="scientific">Chlorella ohadii</name>
    <dbReference type="NCBI Taxonomy" id="2649997"/>
    <lineage>
        <taxon>Eukaryota</taxon>
        <taxon>Viridiplantae</taxon>
        <taxon>Chlorophyta</taxon>
        <taxon>core chlorophytes</taxon>
        <taxon>Trebouxiophyceae</taxon>
        <taxon>Chlorellales</taxon>
        <taxon>Chlorellaceae</taxon>
        <taxon>Chlorella clade</taxon>
        <taxon>Chlorella</taxon>
    </lineage>
</organism>
<dbReference type="EMBL" id="JADXDR010000311">
    <property type="protein sequence ID" value="KAI7835296.1"/>
    <property type="molecule type" value="Genomic_DNA"/>
</dbReference>
<dbReference type="AlphaFoldDB" id="A0AAD5GWN5"/>
<gene>
    <name evidence="2" type="ORF">COHA_010801</name>
</gene>
<evidence type="ECO:0000313" key="2">
    <source>
        <dbReference type="EMBL" id="KAI7835296.1"/>
    </source>
</evidence>